<dbReference type="Proteomes" id="UP001162483">
    <property type="component" value="Unassembled WGS sequence"/>
</dbReference>
<sequence>MALGRKELTCEVIKGLTVCCFTVCCVCLSLCQHIALHCSAMQSNTKQYARVDRGKICIFYIQCGYLEMQN</sequence>
<protein>
    <recommendedName>
        <fullName evidence="3">Secreted protein</fullName>
    </recommendedName>
</protein>
<organism evidence="1 2">
    <name type="scientific">Staurois parvus</name>
    <dbReference type="NCBI Taxonomy" id="386267"/>
    <lineage>
        <taxon>Eukaryota</taxon>
        <taxon>Metazoa</taxon>
        <taxon>Chordata</taxon>
        <taxon>Craniata</taxon>
        <taxon>Vertebrata</taxon>
        <taxon>Euteleostomi</taxon>
        <taxon>Amphibia</taxon>
        <taxon>Batrachia</taxon>
        <taxon>Anura</taxon>
        <taxon>Neobatrachia</taxon>
        <taxon>Ranoidea</taxon>
        <taxon>Ranidae</taxon>
        <taxon>Staurois</taxon>
    </lineage>
</organism>
<gene>
    <name evidence="1" type="ORF">SPARVUS_LOCUS5379458</name>
</gene>
<accession>A0ABN9CNS0</accession>
<proteinExistence type="predicted"/>
<keyword evidence="2" id="KW-1185">Reference proteome</keyword>
<feature type="non-terminal residue" evidence="1">
    <location>
        <position position="70"/>
    </location>
</feature>
<dbReference type="EMBL" id="CATNWA010011062">
    <property type="protein sequence ID" value="CAI9561082.1"/>
    <property type="molecule type" value="Genomic_DNA"/>
</dbReference>
<evidence type="ECO:0000313" key="2">
    <source>
        <dbReference type="Proteomes" id="UP001162483"/>
    </source>
</evidence>
<evidence type="ECO:0000313" key="1">
    <source>
        <dbReference type="EMBL" id="CAI9561082.1"/>
    </source>
</evidence>
<comment type="caution">
    <text evidence="1">The sequence shown here is derived from an EMBL/GenBank/DDBJ whole genome shotgun (WGS) entry which is preliminary data.</text>
</comment>
<name>A0ABN9CNS0_9NEOB</name>
<reference evidence="1" key="1">
    <citation type="submission" date="2023-05" db="EMBL/GenBank/DDBJ databases">
        <authorList>
            <person name="Stuckert A."/>
        </authorList>
    </citation>
    <scope>NUCLEOTIDE SEQUENCE</scope>
</reference>
<evidence type="ECO:0008006" key="3">
    <source>
        <dbReference type="Google" id="ProtNLM"/>
    </source>
</evidence>